<evidence type="ECO:0000313" key="7">
    <source>
        <dbReference type="Proteomes" id="UP000694546"/>
    </source>
</evidence>
<dbReference type="InterPro" id="IPR004269">
    <property type="entry name" value="Folate_rcpt"/>
</dbReference>
<accession>A0A8C4ZQX6</accession>
<feature type="chain" id="PRO_5047158647" evidence="4">
    <location>
        <begin position="20"/>
        <end position="249"/>
    </location>
</feature>
<dbReference type="AlphaFoldDB" id="A0A8C4ZQX6"/>
<evidence type="ECO:0000256" key="2">
    <source>
        <dbReference type="ARBA" id="ARBA00022729"/>
    </source>
</evidence>
<dbReference type="GO" id="GO:0009897">
    <property type="term" value="C:external side of plasma membrane"/>
    <property type="evidence" value="ECO:0007669"/>
    <property type="project" value="TreeGrafter"/>
</dbReference>
<evidence type="ECO:0000256" key="3">
    <source>
        <dbReference type="ARBA" id="ARBA00023157"/>
    </source>
</evidence>
<evidence type="ECO:0000256" key="4">
    <source>
        <dbReference type="SAM" id="SignalP"/>
    </source>
</evidence>
<name>A0A8C4ZQX6_GADMO</name>
<sequence length="249" mass="28768">EAMWGRLVVLLALIGGTLSLDKLNMCMDAKHHKTQPGIEGQLYLQCSPWKDNACCTANTSAEAHDDNSYLYNFNWNHCGIMSAKCKKHFVQDTCFYECSPHLGPWIQPVSLEMVDQSWRKERILDVPLCKEDCHTWWDDCKDDLTCKTDWHRGWDWKSGINQCPQNAHCKKWTEVYPTAKSMCEQIWSKSYLYTELTKESGKCMQLWFTGTNPNKKVAEHYLNKGCGTHHNLFLVTFLLLSVTSLNGLF</sequence>
<keyword evidence="2 4" id="KW-0732">Signal</keyword>
<keyword evidence="3" id="KW-1015">Disulfide bond</keyword>
<comment type="similarity">
    <text evidence="1">Belongs to the folate receptor family.</text>
</comment>
<feature type="domain" description="Folate receptor-like" evidence="5">
    <location>
        <begin position="25"/>
        <end position="205"/>
    </location>
</feature>
<reference evidence="6" key="1">
    <citation type="submission" date="2025-08" db="UniProtKB">
        <authorList>
            <consortium name="Ensembl"/>
        </authorList>
    </citation>
    <scope>IDENTIFICATION</scope>
</reference>
<protein>
    <submittedName>
        <fullName evidence="6">Folate receptor gamma</fullName>
    </submittedName>
</protein>
<dbReference type="PANTHER" id="PTHR10517:SF14">
    <property type="entry name" value="FOLATE RECEPTOR 1-RELATED"/>
    <property type="match status" value="1"/>
</dbReference>
<evidence type="ECO:0000313" key="6">
    <source>
        <dbReference type="Ensembl" id="ENSGMOP00000018761.2"/>
    </source>
</evidence>
<dbReference type="Ensembl" id="ENSGMOT00000019218.2">
    <property type="protein sequence ID" value="ENSGMOP00000018761.2"/>
    <property type="gene ID" value="ENSGMOG00000017463.2"/>
</dbReference>
<evidence type="ECO:0000256" key="1">
    <source>
        <dbReference type="ARBA" id="ARBA00007932"/>
    </source>
</evidence>
<dbReference type="InterPro" id="IPR018143">
    <property type="entry name" value="Folate_rcpt-like"/>
</dbReference>
<dbReference type="OMA" id="KDDFTCK"/>
<feature type="signal peptide" evidence="4">
    <location>
        <begin position="1"/>
        <end position="19"/>
    </location>
</feature>
<dbReference type="Proteomes" id="UP000694546">
    <property type="component" value="Chromosome 16"/>
</dbReference>
<proteinExistence type="inferred from homology"/>
<keyword evidence="7" id="KW-1185">Reference proteome</keyword>
<dbReference type="Pfam" id="PF03024">
    <property type="entry name" value="Folate_rec"/>
    <property type="match status" value="1"/>
</dbReference>
<dbReference type="GO" id="GO:0038023">
    <property type="term" value="F:signaling receptor activity"/>
    <property type="evidence" value="ECO:0007669"/>
    <property type="project" value="TreeGrafter"/>
</dbReference>
<dbReference type="GeneTree" id="ENSGT00950000183144"/>
<reference evidence="6" key="2">
    <citation type="submission" date="2025-09" db="UniProtKB">
        <authorList>
            <consortium name="Ensembl"/>
        </authorList>
    </citation>
    <scope>IDENTIFICATION</scope>
</reference>
<organism evidence="6 7">
    <name type="scientific">Gadus morhua</name>
    <name type="common">Atlantic cod</name>
    <dbReference type="NCBI Taxonomy" id="8049"/>
    <lineage>
        <taxon>Eukaryota</taxon>
        <taxon>Metazoa</taxon>
        <taxon>Chordata</taxon>
        <taxon>Craniata</taxon>
        <taxon>Vertebrata</taxon>
        <taxon>Euteleostomi</taxon>
        <taxon>Actinopterygii</taxon>
        <taxon>Neopterygii</taxon>
        <taxon>Teleostei</taxon>
        <taxon>Neoteleostei</taxon>
        <taxon>Acanthomorphata</taxon>
        <taxon>Zeiogadaria</taxon>
        <taxon>Gadariae</taxon>
        <taxon>Gadiformes</taxon>
        <taxon>Gadoidei</taxon>
        <taxon>Gadidae</taxon>
        <taxon>Gadus</taxon>
    </lineage>
</organism>
<evidence type="ECO:0000259" key="5">
    <source>
        <dbReference type="Pfam" id="PF03024"/>
    </source>
</evidence>
<dbReference type="PANTHER" id="PTHR10517">
    <property type="entry name" value="FOLATE RECEPTOR"/>
    <property type="match status" value="1"/>
</dbReference>
<gene>
    <name evidence="6" type="primary">FOLR1</name>
    <name evidence="6" type="synonym">FOLR2</name>
</gene>